<accession>A0ABQ3VXD3</accession>
<dbReference type="InterPro" id="IPR007325">
    <property type="entry name" value="KFase/CYL"/>
</dbReference>
<dbReference type="Gene3D" id="3.50.30.50">
    <property type="entry name" value="Putative cyclase"/>
    <property type="match status" value="1"/>
</dbReference>
<evidence type="ECO:0008006" key="3">
    <source>
        <dbReference type="Google" id="ProtNLM"/>
    </source>
</evidence>
<dbReference type="Proteomes" id="UP000635565">
    <property type="component" value="Unassembled WGS sequence"/>
</dbReference>
<keyword evidence="2" id="KW-1185">Reference proteome</keyword>
<comment type="caution">
    <text evidence="1">The sequence shown here is derived from an EMBL/GenBank/DDBJ whole genome shotgun (WGS) entry which is preliminary data.</text>
</comment>
<dbReference type="SUPFAM" id="SSF102198">
    <property type="entry name" value="Putative cyclase"/>
    <property type="match status" value="1"/>
</dbReference>
<dbReference type="InterPro" id="IPR037175">
    <property type="entry name" value="KFase_sf"/>
</dbReference>
<proteinExistence type="predicted"/>
<dbReference type="PANTHER" id="PTHR34861:SF10">
    <property type="entry name" value="CYCLASE"/>
    <property type="match status" value="1"/>
</dbReference>
<name>A0ABQ3VXD3_9CHLR</name>
<dbReference type="PANTHER" id="PTHR34861">
    <property type="match status" value="1"/>
</dbReference>
<dbReference type="EMBL" id="BNJJ01000061">
    <property type="protein sequence ID" value="GHO89951.1"/>
    <property type="molecule type" value="Genomic_DNA"/>
</dbReference>
<dbReference type="Pfam" id="PF04199">
    <property type="entry name" value="Cyclase"/>
    <property type="match status" value="1"/>
</dbReference>
<sequence length="178" mass="20073">MCRGVLLDVAKYRGVDAIASDQHVTRADLEATASQQEVTIREGDVVLVRTGNGARWKDPEVYLASAGVRGDASQWLADQKVRAVGADNVAWDVLNEVDPELHVTLPGHIILLVRHGIHILENVFLEDLARDQRHEFLFVCLPSKFKEEQVHPFARSRSRRSKKARKLEMQSATRNCIR</sequence>
<reference evidence="1 2" key="1">
    <citation type="journal article" date="2021" name="Int. J. Syst. Evol. Microbiol.">
        <title>Reticulibacter mediterranei gen. nov., sp. nov., within the new family Reticulibacteraceae fam. nov., and Ktedonospora formicarum gen. nov., sp. nov., Ktedonobacter robiniae sp. nov., Dictyobacter formicarum sp. nov. and Dictyobacter arantiisoli sp. nov., belonging to the class Ktedonobacteria.</title>
        <authorList>
            <person name="Yabe S."/>
            <person name="Zheng Y."/>
            <person name="Wang C.M."/>
            <person name="Sakai Y."/>
            <person name="Abe K."/>
            <person name="Yokota A."/>
            <person name="Donadio S."/>
            <person name="Cavaletti L."/>
            <person name="Monciardini P."/>
        </authorList>
    </citation>
    <scope>NUCLEOTIDE SEQUENCE [LARGE SCALE GENOMIC DNA]</scope>
    <source>
        <strain evidence="1 2">SOSP1-9</strain>
    </source>
</reference>
<evidence type="ECO:0000313" key="1">
    <source>
        <dbReference type="EMBL" id="GHO89951.1"/>
    </source>
</evidence>
<protein>
    <recommendedName>
        <fullName evidence="3">Cyclase</fullName>
    </recommendedName>
</protein>
<organism evidence="1 2">
    <name type="scientific">Dictyobacter formicarum</name>
    <dbReference type="NCBI Taxonomy" id="2778368"/>
    <lineage>
        <taxon>Bacteria</taxon>
        <taxon>Bacillati</taxon>
        <taxon>Chloroflexota</taxon>
        <taxon>Ktedonobacteria</taxon>
        <taxon>Ktedonobacterales</taxon>
        <taxon>Dictyobacteraceae</taxon>
        <taxon>Dictyobacter</taxon>
    </lineage>
</organism>
<evidence type="ECO:0000313" key="2">
    <source>
        <dbReference type="Proteomes" id="UP000635565"/>
    </source>
</evidence>
<gene>
    <name evidence="1" type="ORF">KSZ_79570</name>
</gene>